<keyword evidence="2" id="KW-1185">Reference proteome</keyword>
<protein>
    <submittedName>
        <fullName evidence="1">Uncharacterized protein</fullName>
    </submittedName>
</protein>
<dbReference type="Proteomes" id="UP000304953">
    <property type="component" value="Unassembled WGS sequence"/>
</dbReference>
<accession>A0AC61RWN4</accession>
<dbReference type="EMBL" id="SRYA01000018">
    <property type="protein sequence ID" value="TGY96241.1"/>
    <property type="molecule type" value="Genomic_DNA"/>
</dbReference>
<organism evidence="1 2">
    <name type="scientific">Petralouisia muris</name>
    <dbReference type="NCBI Taxonomy" id="3032872"/>
    <lineage>
        <taxon>Bacteria</taxon>
        <taxon>Bacillati</taxon>
        <taxon>Bacillota</taxon>
        <taxon>Clostridia</taxon>
        <taxon>Lachnospirales</taxon>
        <taxon>Lachnospiraceae</taxon>
        <taxon>Petralouisia</taxon>
    </lineage>
</organism>
<gene>
    <name evidence="1" type="ORF">E5329_10350</name>
</gene>
<sequence>MHSDDIKAQLIRQFPAEVVEQKGSMNQMYYSCPTCGRMVSLGMDKCAGCNQILSWKNINQESSPDGKKKAILEFEVLGEFTIGDCRKCPISYIAANGSESSYECPLKMRGSCKIKLV</sequence>
<name>A0AC61RWN4_9FIRM</name>
<evidence type="ECO:0000313" key="1">
    <source>
        <dbReference type="EMBL" id="TGY96241.1"/>
    </source>
</evidence>
<evidence type="ECO:0000313" key="2">
    <source>
        <dbReference type="Proteomes" id="UP000304953"/>
    </source>
</evidence>
<comment type="caution">
    <text evidence="1">The sequence shown here is derived from an EMBL/GenBank/DDBJ whole genome shotgun (WGS) entry which is preliminary data.</text>
</comment>
<proteinExistence type="predicted"/>
<reference evidence="1" key="1">
    <citation type="submission" date="2019-04" db="EMBL/GenBank/DDBJ databases">
        <title>Microbes associate with the intestines of laboratory mice.</title>
        <authorList>
            <person name="Navarre W."/>
            <person name="Wong E."/>
            <person name="Huang K."/>
            <person name="Tropini C."/>
            <person name="Ng K."/>
            <person name="Yu B."/>
        </authorList>
    </citation>
    <scope>NUCLEOTIDE SEQUENCE</scope>
    <source>
        <strain evidence="1">NM01_1-7b</strain>
    </source>
</reference>